<evidence type="ECO:0000313" key="2">
    <source>
        <dbReference type="EMBL" id="KAK5617558.1"/>
    </source>
</evidence>
<accession>A0AAV9S842</accession>
<feature type="region of interest" description="Disordered" evidence="1">
    <location>
        <begin position="258"/>
        <end position="291"/>
    </location>
</feature>
<name>A0AAV9S842_9TELE</name>
<protein>
    <submittedName>
        <fullName evidence="2">Uncharacterized protein</fullName>
    </submittedName>
</protein>
<feature type="region of interest" description="Disordered" evidence="1">
    <location>
        <begin position="608"/>
        <end position="664"/>
    </location>
</feature>
<sequence length="685" mass="77201">MTRPGPLLEDDDNFFTFETAVTTTIKYFCPPLPRQHQLQASLSQYLESAAHTDEAQAHWAQQSLHQPPVVFCHDPPLLWYIQTYRDSSDFLSSFARCRSPYILPATRVANGRQGSTHFTTSSNRGASICCLPVSTQHGVSHSVLFLDSRTTHQRQRPWVHQRRNQFGEHHQLLQELHLDNGRLQLYFRLSRTQFEDLLSHVRNESASGTQTTGAVSPPQNACPSVFGENKVQAGDHEVVPSRHRVQAGDQEVIPSRHRVQAGDREVVPSRDRVQAGDREVVPSRHRVQAGDQEVIPSRHRVQAGDKELVPSSHRVQEQGPVALLPRIPRLWVQKPERGQHSQWHEQELRRRRDPQWREQRLKRHQDPRRIEPRHASYDVLCGVWRRLRQTWGQASSQAVPALGPLRNMARKWRQPALGLLRNMARKWRPPAFGLLRNMARKWRQPALGPLQNMSRKLRQPALGLLRNMARTWRQPALEHGEEVEAAHPRAPPETLQQAVDLAWTVLQQQQQFGDMMCAELQQLSGDMTWTELQQLSRDMMWAALQQRSCELVWVKKDGKHRTEDGMGGAAASLGDIAVADEDAGLLAAGSLGDSAVADEDAGLLPAALTSADRETTSSPVDRLGTPTRQRFLRRQEEDGLAAGTEAGGECRSGGGGTEQPSRTLWRWAASRSICSSSSGEGRTSK</sequence>
<dbReference type="AlphaFoldDB" id="A0AAV9S842"/>
<feature type="compositionally biased region" description="Basic and acidic residues" evidence="1">
    <location>
        <begin position="260"/>
        <end position="282"/>
    </location>
</feature>
<feature type="region of interest" description="Disordered" evidence="1">
    <location>
        <begin position="335"/>
        <end position="369"/>
    </location>
</feature>
<keyword evidence="3" id="KW-1185">Reference proteome</keyword>
<comment type="caution">
    <text evidence="2">The sequence shown here is derived from an EMBL/GenBank/DDBJ whole genome shotgun (WGS) entry which is preliminary data.</text>
</comment>
<proteinExistence type="predicted"/>
<dbReference type="EMBL" id="JAHHUM010000699">
    <property type="protein sequence ID" value="KAK5617558.1"/>
    <property type="molecule type" value="Genomic_DNA"/>
</dbReference>
<gene>
    <name evidence="2" type="ORF">CRENBAI_003948</name>
</gene>
<feature type="compositionally biased region" description="Basic and acidic residues" evidence="1">
    <location>
        <begin position="335"/>
        <end position="359"/>
    </location>
</feature>
<organism evidence="2 3">
    <name type="scientific">Crenichthys baileyi</name>
    <name type="common">White River springfish</name>
    <dbReference type="NCBI Taxonomy" id="28760"/>
    <lineage>
        <taxon>Eukaryota</taxon>
        <taxon>Metazoa</taxon>
        <taxon>Chordata</taxon>
        <taxon>Craniata</taxon>
        <taxon>Vertebrata</taxon>
        <taxon>Euteleostomi</taxon>
        <taxon>Actinopterygii</taxon>
        <taxon>Neopterygii</taxon>
        <taxon>Teleostei</taxon>
        <taxon>Neoteleostei</taxon>
        <taxon>Acanthomorphata</taxon>
        <taxon>Ovalentaria</taxon>
        <taxon>Atherinomorphae</taxon>
        <taxon>Cyprinodontiformes</taxon>
        <taxon>Goodeidae</taxon>
        <taxon>Crenichthys</taxon>
    </lineage>
</organism>
<reference evidence="2 3" key="1">
    <citation type="submission" date="2021-06" db="EMBL/GenBank/DDBJ databases">
        <authorList>
            <person name="Palmer J.M."/>
        </authorList>
    </citation>
    <scope>NUCLEOTIDE SEQUENCE [LARGE SCALE GENOMIC DNA]</scope>
    <source>
        <strain evidence="2 3">MEX-2019</strain>
        <tissue evidence="2">Muscle</tissue>
    </source>
</reference>
<evidence type="ECO:0000313" key="3">
    <source>
        <dbReference type="Proteomes" id="UP001311232"/>
    </source>
</evidence>
<evidence type="ECO:0000256" key="1">
    <source>
        <dbReference type="SAM" id="MobiDB-lite"/>
    </source>
</evidence>
<dbReference type="Proteomes" id="UP001311232">
    <property type="component" value="Unassembled WGS sequence"/>
</dbReference>